<accession>A0A1Q8CPA9</accession>
<dbReference type="Proteomes" id="UP000185596">
    <property type="component" value="Unassembled WGS sequence"/>
</dbReference>
<organism evidence="1 2">
    <name type="scientific">Actinophytocola xanthii</name>
    <dbReference type="NCBI Taxonomy" id="1912961"/>
    <lineage>
        <taxon>Bacteria</taxon>
        <taxon>Bacillati</taxon>
        <taxon>Actinomycetota</taxon>
        <taxon>Actinomycetes</taxon>
        <taxon>Pseudonocardiales</taxon>
        <taxon>Pseudonocardiaceae</taxon>
    </lineage>
</organism>
<evidence type="ECO:0000313" key="2">
    <source>
        <dbReference type="Proteomes" id="UP000185596"/>
    </source>
</evidence>
<evidence type="ECO:0000313" key="1">
    <source>
        <dbReference type="EMBL" id="OLF16199.1"/>
    </source>
</evidence>
<protein>
    <submittedName>
        <fullName evidence="1">Uncharacterized protein</fullName>
    </submittedName>
</protein>
<gene>
    <name evidence="1" type="ORF">BU204_17650</name>
</gene>
<comment type="caution">
    <text evidence="1">The sequence shown here is derived from an EMBL/GenBank/DDBJ whole genome shotgun (WGS) entry which is preliminary data.</text>
</comment>
<reference evidence="1 2" key="1">
    <citation type="submission" date="2016-12" db="EMBL/GenBank/DDBJ databases">
        <title>The draft genome sequence of Actinophytocola sp. 11-183.</title>
        <authorList>
            <person name="Wang W."/>
            <person name="Yuan L."/>
        </authorList>
    </citation>
    <scope>NUCLEOTIDE SEQUENCE [LARGE SCALE GENOMIC DNA]</scope>
    <source>
        <strain evidence="1 2">11-183</strain>
    </source>
</reference>
<dbReference type="EMBL" id="MSIE01000031">
    <property type="protein sequence ID" value="OLF16199.1"/>
    <property type="molecule type" value="Genomic_DNA"/>
</dbReference>
<dbReference type="AlphaFoldDB" id="A0A1Q8CPA9"/>
<keyword evidence="2" id="KW-1185">Reference proteome</keyword>
<dbReference type="STRING" id="1912961.BU204_17650"/>
<name>A0A1Q8CPA9_9PSEU</name>
<dbReference type="OrthoDB" id="3681982at2"/>
<sequence length="197" mass="21593">MDVKTYATVVELCARFAGRLPDDVLDAVRSHYFGGEELIAESALLLGLAYDGVAITREEKELIRSVLDDPDNPDLDDIAVVEELPPPAYRFSPTGPADVPVPTRADAVLSEEAPRHGGRRLRRTWREPTGPDAAGGTWLYVLQVAPGSDELRAYSALSSRLWVVLHEKWQVEVVTEGSLLPPYQAAALTAAHQVWPL</sequence>
<dbReference type="RefSeq" id="WP_075126791.1">
    <property type="nucleotide sequence ID" value="NZ_MSIE01000031.1"/>
</dbReference>
<proteinExistence type="predicted"/>